<dbReference type="Gene3D" id="3.40.50.720">
    <property type="entry name" value="NAD(P)-binding Rossmann-like Domain"/>
    <property type="match status" value="2"/>
</dbReference>
<feature type="domain" description="NAD-dependent epimerase/dehydratase" evidence="1">
    <location>
        <begin position="4"/>
        <end position="75"/>
    </location>
</feature>
<dbReference type="PANTHER" id="PTHR48079:SF9">
    <property type="entry name" value="PUTATIVE-RELATED"/>
    <property type="match status" value="1"/>
</dbReference>
<dbReference type="Proteomes" id="UP000246635">
    <property type="component" value="Unassembled WGS sequence"/>
</dbReference>
<dbReference type="InterPro" id="IPR051783">
    <property type="entry name" value="NAD(P)-dependent_oxidoreduct"/>
</dbReference>
<sequence length="277" mass="29203">MMRIFVTGAAGYIGTAVVRELIDAGHQVVGLTRSESGAQVLESLGAEAARGVLEDLDLLRSCAANSDGVIHLAFNHDFSNFATSLATDLRAIQAMGEGLAGSGKPLVITAHANGQASEEAALSFIEQGVRALIVSLAPSVHGEGDKGFVPHLIRIAQERGSSAYVEDGTNRWPAIHRLDAAVLFRLAVESAPAGSRLDGVDDEGIPFSDIASVIGRHLDVPVVSIPREEAQAVFGFLGMVASLDLARSSEGTKELLDWKPVQLGLLADLEQGHYFTK</sequence>
<keyword evidence="3" id="KW-1185">Reference proteome</keyword>
<dbReference type="CDD" id="cd05262">
    <property type="entry name" value="SDR_a7"/>
    <property type="match status" value="1"/>
</dbReference>
<dbReference type="GO" id="GO:0005737">
    <property type="term" value="C:cytoplasm"/>
    <property type="evidence" value="ECO:0007669"/>
    <property type="project" value="TreeGrafter"/>
</dbReference>
<evidence type="ECO:0000313" key="3">
    <source>
        <dbReference type="Proteomes" id="UP000246635"/>
    </source>
</evidence>
<organism evidence="2 3">
    <name type="scientific">Paenibacillus cellulosilyticus</name>
    <dbReference type="NCBI Taxonomy" id="375489"/>
    <lineage>
        <taxon>Bacteria</taxon>
        <taxon>Bacillati</taxon>
        <taxon>Bacillota</taxon>
        <taxon>Bacilli</taxon>
        <taxon>Bacillales</taxon>
        <taxon>Paenibacillaceae</taxon>
        <taxon>Paenibacillus</taxon>
    </lineage>
</organism>
<dbReference type="PANTHER" id="PTHR48079">
    <property type="entry name" value="PROTEIN YEEZ"/>
    <property type="match status" value="1"/>
</dbReference>
<dbReference type="SUPFAM" id="SSF51735">
    <property type="entry name" value="NAD(P)-binding Rossmann-fold domains"/>
    <property type="match status" value="1"/>
</dbReference>
<dbReference type="InterPro" id="IPR001509">
    <property type="entry name" value="Epimerase_deHydtase"/>
</dbReference>
<dbReference type="Pfam" id="PF01370">
    <property type="entry name" value="Epimerase"/>
    <property type="match status" value="1"/>
</dbReference>
<dbReference type="AlphaFoldDB" id="A0A2V2YT72"/>
<proteinExistence type="predicted"/>
<evidence type="ECO:0000259" key="1">
    <source>
        <dbReference type="Pfam" id="PF01370"/>
    </source>
</evidence>
<dbReference type="InterPro" id="IPR036291">
    <property type="entry name" value="NAD(P)-bd_dom_sf"/>
</dbReference>
<gene>
    <name evidence="2" type="ORF">DFQ01_10813</name>
</gene>
<dbReference type="EMBL" id="QGTQ01000008">
    <property type="protein sequence ID" value="PWW02739.1"/>
    <property type="molecule type" value="Genomic_DNA"/>
</dbReference>
<evidence type="ECO:0000313" key="2">
    <source>
        <dbReference type="EMBL" id="PWW02739.1"/>
    </source>
</evidence>
<reference evidence="2 3" key="1">
    <citation type="submission" date="2018-05" db="EMBL/GenBank/DDBJ databases">
        <title>Genomic Encyclopedia of Type Strains, Phase III (KMG-III): the genomes of soil and plant-associated and newly described type strains.</title>
        <authorList>
            <person name="Whitman W."/>
        </authorList>
    </citation>
    <scope>NUCLEOTIDE SEQUENCE [LARGE SCALE GENOMIC DNA]</scope>
    <source>
        <strain evidence="2 3">CECT 5696</strain>
    </source>
</reference>
<protein>
    <submittedName>
        <fullName evidence="2">Nucleoside-diphosphate-sugar epimerase</fullName>
    </submittedName>
</protein>
<name>A0A2V2YT72_9BACL</name>
<comment type="caution">
    <text evidence="2">The sequence shown here is derived from an EMBL/GenBank/DDBJ whole genome shotgun (WGS) entry which is preliminary data.</text>
</comment>
<accession>A0A2V2YT72</accession>
<dbReference type="GO" id="GO:0004029">
    <property type="term" value="F:aldehyde dehydrogenase (NAD+) activity"/>
    <property type="evidence" value="ECO:0007669"/>
    <property type="project" value="TreeGrafter"/>
</dbReference>